<proteinExistence type="predicted"/>
<accession>A0ABR4QL61</accession>
<gene>
    <name evidence="2" type="ORF">TcWFU_004089</name>
</gene>
<evidence type="ECO:0000313" key="3">
    <source>
        <dbReference type="Proteomes" id="UP001651158"/>
    </source>
</evidence>
<keyword evidence="3" id="KW-1185">Reference proteome</keyword>
<sequence>MHLCFDIESRTRIRTENANAFQNLILNFDPPQTATVKFTNRRPLFCVLIADVWLLALFISLELATSSFRDGLLSSIAQMSSQQYYYPQPQSYNSGYFEPNSVHFSQFSYGEATQQKPQNSYFTPAPIDGNIDGQFNFVDEPPLLEELGVNFGHILQKIWYSNYDLD</sequence>
<evidence type="ECO:0000256" key="1">
    <source>
        <dbReference type="SAM" id="Phobius"/>
    </source>
</evidence>
<protein>
    <submittedName>
        <fullName evidence="2">Uncharacterized protein</fullName>
    </submittedName>
</protein>
<feature type="transmembrane region" description="Helical" evidence="1">
    <location>
        <begin position="44"/>
        <end position="64"/>
    </location>
</feature>
<reference evidence="2 3" key="1">
    <citation type="journal article" date="2022" name="Front. Cell. Infect. Microbiol.">
        <title>The Genomes of Two Strains of Taenia crassiceps the Animal Model for the Study of Human Cysticercosis.</title>
        <authorList>
            <person name="Bobes R.J."/>
            <person name="Estrada K."/>
            <person name="Rios-Valencia D.G."/>
            <person name="Calderon-Gallegos A."/>
            <person name="de la Torre P."/>
            <person name="Carrero J.C."/>
            <person name="Sanchez-Flores A."/>
            <person name="Laclette J.P."/>
        </authorList>
    </citation>
    <scope>NUCLEOTIDE SEQUENCE [LARGE SCALE GENOMIC DNA]</scope>
    <source>
        <strain evidence="2">WFUcys</strain>
    </source>
</reference>
<comment type="caution">
    <text evidence="2">The sequence shown here is derived from an EMBL/GenBank/DDBJ whole genome shotgun (WGS) entry which is preliminary data.</text>
</comment>
<keyword evidence="1" id="KW-0812">Transmembrane</keyword>
<name>A0ABR4QL61_9CEST</name>
<keyword evidence="1" id="KW-1133">Transmembrane helix</keyword>
<dbReference type="EMBL" id="JAKROA010000002">
    <property type="protein sequence ID" value="KAL5110199.1"/>
    <property type="molecule type" value="Genomic_DNA"/>
</dbReference>
<dbReference type="Proteomes" id="UP001651158">
    <property type="component" value="Unassembled WGS sequence"/>
</dbReference>
<keyword evidence="1" id="KW-0472">Membrane</keyword>
<organism evidence="2 3">
    <name type="scientific">Taenia crassiceps</name>
    <dbReference type="NCBI Taxonomy" id="6207"/>
    <lineage>
        <taxon>Eukaryota</taxon>
        <taxon>Metazoa</taxon>
        <taxon>Spiralia</taxon>
        <taxon>Lophotrochozoa</taxon>
        <taxon>Platyhelminthes</taxon>
        <taxon>Cestoda</taxon>
        <taxon>Eucestoda</taxon>
        <taxon>Cyclophyllidea</taxon>
        <taxon>Taeniidae</taxon>
        <taxon>Taenia</taxon>
    </lineage>
</organism>
<evidence type="ECO:0000313" key="2">
    <source>
        <dbReference type="EMBL" id="KAL5110199.1"/>
    </source>
</evidence>